<dbReference type="AlphaFoldDB" id="A0A815GVU7"/>
<reference evidence="1" key="1">
    <citation type="submission" date="2021-02" db="EMBL/GenBank/DDBJ databases">
        <authorList>
            <person name="Nowell W R."/>
        </authorList>
    </citation>
    <scope>NUCLEOTIDE SEQUENCE</scope>
</reference>
<protein>
    <submittedName>
        <fullName evidence="1">Uncharacterized protein</fullName>
    </submittedName>
</protein>
<gene>
    <name evidence="2" type="ORF">JXQ802_LOCUS47982</name>
    <name evidence="1" type="ORF">PYM288_LOCUS32026</name>
</gene>
<evidence type="ECO:0000313" key="3">
    <source>
        <dbReference type="Proteomes" id="UP000663854"/>
    </source>
</evidence>
<evidence type="ECO:0000313" key="2">
    <source>
        <dbReference type="EMBL" id="CAF1598156.1"/>
    </source>
</evidence>
<proteinExistence type="predicted"/>
<sequence>MSRASLDVDLLFATANDDANRDSIIVTLEETNTTSATDLYSETSWTLIDDGSTGISASTYSNRLTYVSQQYFSNTIAFRSYRLLVISKRSNENSVQYAEAHIIGYI</sequence>
<evidence type="ECO:0000313" key="4">
    <source>
        <dbReference type="Proteomes" id="UP000663870"/>
    </source>
</evidence>
<dbReference type="EMBL" id="CAJNOL010004992">
    <property type="protein sequence ID" value="CAF1598156.1"/>
    <property type="molecule type" value="Genomic_DNA"/>
</dbReference>
<dbReference type="Proteomes" id="UP000663870">
    <property type="component" value="Unassembled WGS sequence"/>
</dbReference>
<dbReference type="EMBL" id="CAJNOH010003640">
    <property type="protein sequence ID" value="CAF1343695.1"/>
    <property type="molecule type" value="Genomic_DNA"/>
</dbReference>
<comment type="caution">
    <text evidence="1">The sequence shown here is derived from an EMBL/GenBank/DDBJ whole genome shotgun (WGS) entry which is preliminary data.</text>
</comment>
<name>A0A815GVU7_9BILA</name>
<accession>A0A815GVU7</accession>
<keyword evidence="4" id="KW-1185">Reference proteome</keyword>
<evidence type="ECO:0000313" key="1">
    <source>
        <dbReference type="EMBL" id="CAF1343695.1"/>
    </source>
</evidence>
<dbReference type="Proteomes" id="UP000663854">
    <property type="component" value="Unassembled WGS sequence"/>
</dbReference>
<organism evidence="1 3">
    <name type="scientific">Rotaria sordida</name>
    <dbReference type="NCBI Taxonomy" id="392033"/>
    <lineage>
        <taxon>Eukaryota</taxon>
        <taxon>Metazoa</taxon>
        <taxon>Spiralia</taxon>
        <taxon>Gnathifera</taxon>
        <taxon>Rotifera</taxon>
        <taxon>Eurotatoria</taxon>
        <taxon>Bdelloidea</taxon>
        <taxon>Philodinida</taxon>
        <taxon>Philodinidae</taxon>
        <taxon>Rotaria</taxon>
    </lineage>
</organism>